<organism evidence="2 3">
    <name type="scientific">Fragilariopsis cylindrus CCMP1102</name>
    <dbReference type="NCBI Taxonomy" id="635003"/>
    <lineage>
        <taxon>Eukaryota</taxon>
        <taxon>Sar</taxon>
        <taxon>Stramenopiles</taxon>
        <taxon>Ochrophyta</taxon>
        <taxon>Bacillariophyta</taxon>
        <taxon>Bacillariophyceae</taxon>
        <taxon>Bacillariophycidae</taxon>
        <taxon>Bacillariales</taxon>
        <taxon>Bacillariaceae</taxon>
        <taxon>Fragilariopsis</taxon>
    </lineage>
</organism>
<evidence type="ECO:0000313" key="2">
    <source>
        <dbReference type="EMBL" id="OEU10650.1"/>
    </source>
</evidence>
<keyword evidence="3" id="KW-1185">Reference proteome</keyword>
<dbReference type="AlphaFoldDB" id="A0A1E7EX83"/>
<name>A0A1E7EX83_9STRA</name>
<dbReference type="EMBL" id="KV784371">
    <property type="protein sequence ID" value="OEU10650.1"/>
    <property type="molecule type" value="Genomic_DNA"/>
</dbReference>
<dbReference type="InParanoid" id="A0A1E7EX83"/>
<feature type="region of interest" description="Disordered" evidence="1">
    <location>
        <begin position="283"/>
        <end position="303"/>
    </location>
</feature>
<feature type="compositionally biased region" description="Low complexity" evidence="1">
    <location>
        <begin position="287"/>
        <end position="297"/>
    </location>
</feature>
<proteinExistence type="predicted"/>
<protein>
    <submittedName>
        <fullName evidence="2">Uncharacterized protein</fullName>
    </submittedName>
</protein>
<evidence type="ECO:0000313" key="3">
    <source>
        <dbReference type="Proteomes" id="UP000095751"/>
    </source>
</evidence>
<evidence type="ECO:0000256" key="1">
    <source>
        <dbReference type="SAM" id="MobiDB-lite"/>
    </source>
</evidence>
<sequence length="311" mass="35442">MYFHTEDSMTRLFRAIIMADKNEDDNDNEDNLWLSSSSSSFPQHLGQIIKNCIDNGSLFKHYLWRFLCLYVYGGIYINDDFSDFGADSDAESVHNNNNDYIEIILRQFNSISSTIIHDNDNDDADDKYDGDTVLLILENNDNDNDNKDNSSILNTNIIAVTPRHPLMYYAIHHMIFKIVYNNDSDSLPSSSSGGGDGDVINDVLQKALADFRSDYRSRSNDDDSSKKEEDGITWNDINKNEDNRIGRKIIYHGTDNKTATIIGTSTITATTTLGNERKERLYNSLRSQSSQQQQQQQMKSSCLHKMFADSM</sequence>
<gene>
    <name evidence="2" type="ORF">FRACYDRAFT_247192</name>
</gene>
<reference evidence="2 3" key="1">
    <citation type="submission" date="2016-09" db="EMBL/GenBank/DDBJ databases">
        <title>Extensive genetic diversity and differential bi-allelic expression allows diatom success in the polar Southern Ocean.</title>
        <authorList>
            <consortium name="DOE Joint Genome Institute"/>
            <person name="Mock T."/>
            <person name="Otillar R.P."/>
            <person name="Strauss J."/>
            <person name="Dupont C."/>
            <person name="Frickenhaus S."/>
            <person name="Maumus F."/>
            <person name="Mcmullan M."/>
            <person name="Sanges R."/>
            <person name="Schmutz J."/>
            <person name="Toseland A."/>
            <person name="Valas R."/>
            <person name="Veluchamy A."/>
            <person name="Ward B.J."/>
            <person name="Allen A."/>
            <person name="Barry K."/>
            <person name="Falciatore A."/>
            <person name="Ferrante M."/>
            <person name="Fortunato A.E."/>
            <person name="Gloeckner G."/>
            <person name="Gruber A."/>
            <person name="Hipkin R."/>
            <person name="Janech M."/>
            <person name="Kroth P."/>
            <person name="Leese F."/>
            <person name="Lindquist E."/>
            <person name="Lyon B.R."/>
            <person name="Martin J."/>
            <person name="Mayer C."/>
            <person name="Parker M."/>
            <person name="Quesneville H."/>
            <person name="Raymond J."/>
            <person name="Uhlig C."/>
            <person name="Valentin K.U."/>
            <person name="Worden A.Z."/>
            <person name="Armbrust E.V."/>
            <person name="Bowler C."/>
            <person name="Green B."/>
            <person name="Moulton V."/>
            <person name="Van Oosterhout C."/>
            <person name="Grigoriev I."/>
        </authorList>
    </citation>
    <scope>NUCLEOTIDE SEQUENCE [LARGE SCALE GENOMIC DNA]</scope>
    <source>
        <strain evidence="2 3">CCMP1102</strain>
    </source>
</reference>
<dbReference type="Proteomes" id="UP000095751">
    <property type="component" value="Unassembled WGS sequence"/>
</dbReference>
<dbReference type="KEGG" id="fcy:FRACYDRAFT_247192"/>
<accession>A0A1E7EX83</accession>